<name>A0A6A6RQB1_9PLEO</name>
<dbReference type="PANTHER" id="PTHR33048:SF160">
    <property type="entry name" value="SAT4 FAMILY MEMBRANE PROTEIN"/>
    <property type="match status" value="1"/>
</dbReference>
<feature type="transmembrane region" description="Helical" evidence="7">
    <location>
        <begin position="179"/>
        <end position="203"/>
    </location>
</feature>
<dbReference type="AlphaFoldDB" id="A0A6A6RQB1"/>
<evidence type="ECO:0000313" key="10">
    <source>
        <dbReference type="Proteomes" id="UP000799753"/>
    </source>
</evidence>
<dbReference type="PANTHER" id="PTHR33048">
    <property type="entry name" value="PTH11-LIKE INTEGRAL MEMBRANE PROTEIN (AFU_ORTHOLOGUE AFUA_5G11245)"/>
    <property type="match status" value="1"/>
</dbReference>
<feature type="transmembrane region" description="Helical" evidence="7">
    <location>
        <begin position="42"/>
        <end position="64"/>
    </location>
</feature>
<keyword evidence="10" id="KW-1185">Reference proteome</keyword>
<comment type="subcellular location">
    <subcellularLocation>
        <location evidence="1">Membrane</location>
        <topology evidence="1">Multi-pass membrane protein</topology>
    </subcellularLocation>
</comment>
<evidence type="ECO:0000256" key="2">
    <source>
        <dbReference type="ARBA" id="ARBA00022692"/>
    </source>
</evidence>
<evidence type="ECO:0000313" key="9">
    <source>
        <dbReference type="EMBL" id="KAF2636418.1"/>
    </source>
</evidence>
<dbReference type="Pfam" id="PF20684">
    <property type="entry name" value="Fung_rhodopsin"/>
    <property type="match status" value="1"/>
</dbReference>
<keyword evidence="2 7" id="KW-0812">Transmembrane</keyword>
<evidence type="ECO:0000256" key="6">
    <source>
        <dbReference type="SAM" id="MobiDB-lite"/>
    </source>
</evidence>
<dbReference type="EMBL" id="MU006798">
    <property type="protein sequence ID" value="KAF2636418.1"/>
    <property type="molecule type" value="Genomic_DNA"/>
</dbReference>
<feature type="transmembrane region" description="Helical" evidence="7">
    <location>
        <begin position="94"/>
        <end position="112"/>
    </location>
</feature>
<keyword evidence="4 7" id="KW-0472">Membrane</keyword>
<keyword evidence="3 7" id="KW-1133">Transmembrane helix</keyword>
<feature type="transmembrane region" description="Helical" evidence="7">
    <location>
        <begin position="215"/>
        <end position="239"/>
    </location>
</feature>
<dbReference type="InterPro" id="IPR049326">
    <property type="entry name" value="Rhodopsin_dom_fungi"/>
</dbReference>
<comment type="similarity">
    <text evidence="5">Belongs to the SAT4 family.</text>
</comment>
<dbReference type="GO" id="GO:0016020">
    <property type="term" value="C:membrane"/>
    <property type="evidence" value="ECO:0007669"/>
    <property type="project" value="UniProtKB-SubCell"/>
</dbReference>
<dbReference type="Proteomes" id="UP000799753">
    <property type="component" value="Unassembled WGS sequence"/>
</dbReference>
<dbReference type="OrthoDB" id="5283415at2759"/>
<gene>
    <name evidence="9" type="ORF">P280DRAFT_150290</name>
</gene>
<evidence type="ECO:0000256" key="4">
    <source>
        <dbReference type="ARBA" id="ARBA00023136"/>
    </source>
</evidence>
<evidence type="ECO:0000256" key="1">
    <source>
        <dbReference type="ARBA" id="ARBA00004141"/>
    </source>
</evidence>
<feature type="transmembrane region" description="Helical" evidence="7">
    <location>
        <begin position="6"/>
        <end position="30"/>
    </location>
</feature>
<feature type="region of interest" description="Disordered" evidence="6">
    <location>
        <begin position="371"/>
        <end position="394"/>
    </location>
</feature>
<dbReference type="InterPro" id="IPR052337">
    <property type="entry name" value="SAT4-like"/>
</dbReference>
<sequence>MVESRQPGALAVTVVFPIFAALFVAARTASRILGRNFGWDDWLIYLALLLLLGQTITIYEYIIISHTGFRSKDVPKQTVDQELLATKWSFAVQMIYHPLMGTIRASIIMFLFRVKDRRRSIHIALHVAFWMNLGYTLSTSIVNVFQCSPIKYAYMRPQMDQELDAQGNTIEHGKCINSLAFIMASCGISVLMDLIIIPIPTVMVWNLQMRRKTKVAIVAIMSMGWIATAASVARIIVYYNRSNAPDRTWDIGLIASISEPSIGILAACAPALRRLFTHLMPHYFTEGDTTVNNYTYASESHTQDNANTLKRDTLTVDFRFSRGNMSKGMGDPGMGDRKEVEVYGMAPLKSPDSGELLGGMDAFLDVSSDAGTDLEMQGGNRLSVRTGMSDPPGEVVEAVPEHLLSKR</sequence>
<reference evidence="9" key="1">
    <citation type="journal article" date="2020" name="Stud. Mycol.">
        <title>101 Dothideomycetes genomes: a test case for predicting lifestyles and emergence of pathogens.</title>
        <authorList>
            <person name="Haridas S."/>
            <person name="Albert R."/>
            <person name="Binder M."/>
            <person name="Bloem J."/>
            <person name="Labutti K."/>
            <person name="Salamov A."/>
            <person name="Andreopoulos B."/>
            <person name="Baker S."/>
            <person name="Barry K."/>
            <person name="Bills G."/>
            <person name="Bluhm B."/>
            <person name="Cannon C."/>
            <person name="Castanera R."/>
            <person name="Culley D."/>
            <person name="Daum C."/>
            <person name="Ezra D."/>
            <person name="Gonzalez J."/>
            <person name="Henrissat B."/>
            <person name="Kuo A."/>
            <person name="Liang C."/>
            <person name="Lipzen A."/>
            <person name="Lutzoni F."/>
            <person name="Magnuson J."/>
            <person name="Mondo S."/>
            <person name="Nolan M."/>
            <person name="Ohm R."/>
            <person name="Pangilinan J."/>
            <person name="Park H.-J."/>
            <person name="Ramirez L."/>
            <person name="Alfaro M."/>
            <person name="Sun H."/>
            <person name="Tritt A."/>
            <person name="Yoshinaga Y."/>
            <person name="Zwiers L.-H."/>
            <person name="Turgeon B."/>
            <person name="Goodwin S."/>
            <person name="Spatafora J."/>
            <person name="Crous P."/>
            <person name="Grigoriev I."/>
        </authorList>
    </citation>
    <scope>NUCLEOTIDE SEQUENCE</scope>
    <source>
        <strain evidence="9">CBS 473.64</strain>
    </source>
</reference>
<feature type="transmembrane region" description="Helical" evidence="7">
    <location>
        <begin position="251"/>
        <end position="272"/>
    </location>
</feature>
<protein>
    <recommendedName>
        <fullName evidence="8">Rhodopsin domain-containing protein</fullName>
    </recommendedName>
</protein>
<accession>A0A6A6RQB1</accession>
<evidence type="ECO:0000256" key="3">
    <source>
        <dbReference type="ARBA" id="ARBA00022989"/>
    </source>
</evidence>
<evidence type="ECO:0000256" key="5">
    <source>
        <dbReference type="ARBA" id="ARBA00038359"/>
    </source>
</evidence>
<organism evidence="9 10">
    <name type="scientific">Massarina eburnea CBS 473.64</name>
    <dbReference type="NCBI Taxonomy" id="1395130"/>
    <lineage>
        <taxon>Eukaryota</taxon>
        <taxon>Fungi</taxon>
        <taxon>Dikarya</taxon>
        <taxon>Ascomycota</taxon>
        <taxon>Pezizomycotina</taxon>
        <taxon>Dothideomycetes</taxon>
        <taxon>Pleosporomycetidae</taxon>
        <taxon>Pleosporales</taxon>
        <taxon>Massarineae</taxon>
        <taxon>Massarinaceae</taxon>
        <taxon>Massarina</taxon>
    </lineage>
</organism>
<evidence type="ECO:0000259" key="8">
    <source>
        <dbReference type="Pfam" id="PF20684"/>
    </source>
</evidence>
<evidence type="ECO:0000256" key="7">
    <source>
        <dbReference type="SAM" id="Phobius"/>
    </source>
</evidence>
<proteinExistence type="inferred from homology"/>
<feature type="domain" description="Rhodopsin" evidence="8">
    <location>
        <begin position="26"/>
        <end position="277"/>
    </location>
</feature>